<sequence length="117" mass="13964">MGRGLRIMIHIPSTTGKLHKFWPVKCLSTYLLKVSQRRVIVSWRLRRFVLCRFVFDPSPHMRYKRWISTYKKVHPLRIIGIVFEDGQHGREIDFSSRRSSTVTIHRPGRIYIRDANT</sequence>
<comment type="caution">
    <text evidence="1">The sequence shown here is derived from an EMBL/GenBank/DDBJ whole genome shotgun (WGS) entry which is preliminary data.</text>
</comment>
<protein>
    <submittedName>
        <fullName evidence="1">Uncharacterized protein</fullName>
    </submittedName>
</protein>
<gene>
    <name evidence="1" type="primary">A07g503730.1_BraROA</name>
    <name evidence="1" type="ORF">IGI04_026327</name>
</gene>
<organism evidence="1 2">
    <name type="scientific">Brassica rapa subsp. trilocularis</name>
    <dbReference type="NCBI Taxonomy" id="1813537"/>
    <lineage>
        <taxon>Eukaryota</taxon>
        <taxon>Viridiplantae</taxon>
        <taxon>Streptophyta</taxon>
        <taxon>Embryophyta</taxon>
        <taxon>Tracheophyta</taxon>
        <taxon>Spermatophyta</taxon>
        <taxon>Magnoliopsida</taxon>
        <taxon>eudicotyledons</taxon>
        <taxon>Gunneridae</taxon>
        <taxon>Pentapetalae</taxon>
        <taxon>rosids</taxon>
        <taxon>malvids</taxon>
        <taxon>Brassicales</taxon>
        <taxon>Brassicaceae</taxon>
        <taxon>Brassiceae</taxon>
        <taxon>Brassica</taxon>
    </lineage>
</organism>
<accession>A0ABQ7KYC9</accession>
<evidence type="ECO:0000313" key="1">
    <source>
        <dbReference type="EMBL" id="KAG5378485.1"/>
    </source>
</evidence>
<dbReference type="EMBL" id="JADBGQ010000009">
    <property type="protein sequence ID" value="KAG5378485.1"/>
    <property type="molecule type" value="Genomic_DNA"/>
</dbReference>
<proteinExistence type="predicted"/>
<dbReference type="Proteomes" id="UP000823674">
    <property type="component" value="Chromosome A07"/>
</dbReference>
<keyword evidence="2" id="KW-1185">Reference proteome</keyword>
<reference evidence="1 2" key="1">
    <citation type="submission" date="2021-03" db="EMBL/GenBank/DDBJ databases">
        <authorList>
            <person name="King G.J."/>
            <person name="Bancroft I."/>
            <person name="Baten A."/>
            <person name="Bloomfield J."/>
            <person name="Borpatragohain P."/>
            <person name="He Z."/>
            <person name="Irish N."/>
            <person name="Irwin J."/>
            <person name="Liu K."/>
            <person name="Mauleon R.P."/>
            <person name="Moore J."/>
            <person name="Morris R."/>
            <person name="Ostergaard L."/>
            <person name="Wang B."/>
            <person name="Wells R."/>
        </authorList>
    </citation>
    <scope>NUCLEOTIDE SEQUENCE [LARGE SCALE GENOMIC DNA]</scope>
    <source>
        <strain evidence="1">R-o-18</strain>
        <tissue evidence="1">Leaf</tissue>
    </source>
</reference>
<name>A0ABQ7KYC9_BRACM</name>
<evidence type="ECO:0000313" key="2">
    <source>
        <dbReference type="Proteomes" id="UP000823674"/>
    </source>
</evidence>